<feature type="domain" description="DUF4031" evidence="1">
    <location>
        <begin position="3"/>
        <end position="77"/>
    </location>
</feature>
<sequence length="319" mass="35656">MTVLIDPARWPAHGTTWAHLVSDTSLTELHAFARSQGLARRRFDLDHYDVRVDEVSRLVAAGAEPVTGHELARRLEQSGLRIPQAKRTAARPEARLAELRVWWDELREAGRPAVDTRAWDDAGERLLARWAEPHRGYHSVEHLHEVLLHLDLLATCGEPLPREALLAAWFHDAVYDGRPGEDERRSADLARDELSALGELPAVTDAVHRLILSTDPGVPPDTVLEPGDAHAAAMLGDADLAILAAPTERYDEYVRGVRREYAHVADDAFVEARLAVLQELLDRRELFGTSAASKLWDQRARTNLATEIRLLTEKRPAGR</sequence>
<dbReference type="EMBL" id="JBHUNE010000006">
    <property type="protein sequence ID" value="MFD2758636.1"/>
    <property type="molecule type" value="Genomic_DNA"/>
</dbReference>
<name>A0ABW5UYN8_9MICO</name>
<accession>A0ABW5UYN8</accession>
<dbReference type="RefSeq" id="WP_019617622.1">
    <property type="nucleotide sequence ID" value="NZ_JBHUNE010000006.1"/>
</dbReference>
<reference evidence="3" key="1">
    <citation type="journal article" date="2019" name="Int. J. Syst. Evol. Microbiol.">
        <title>The Global Catalogue of Microorganisms (GCM) 10K type strain sequencing project: providing services to taxonomists for standard genome sequencing and annotation.</title>
        <authorList>
            <consortium name="The Broad Institute Genomics Platform"/>
            <consortium name="The Broad Institute Genome Sequencing Center for Infectious Disease"/>
            <person name="Wu L."/>
            <person name="Ma J."/>
        </authorList>
    </citation>
    <scope>NUCLEOTIDE SEQUENCE [LARGE SCALE GENOMIC DNA]</scope>
    <source>
        <strain evidence="3">TISTR 1514</strain>
    </source>
</reference>
<dbReference type="PANTHER" id="PTHR21174">
    <property type="match status" value="1"/>
</dbReference>
<evidence type="ECO:0000313" key="3">
    <source>
        <dbReference type="Proteomes" id="UP001597492"/>
    </source>
</evidence>
<evidence type="ECO:0000259" key="1">
    <source>
        <dbReference type="Pfam" id="PF13223"/>
    </source>
</evidence>
<dbReference type="InterPro" id="IPR009218">
    <property type="entry name" value="HD_phosphohydro"/>
</dbReference>
<dbReference type="Proteomes" id="UP001597492">
    <property type="component" value="Unassembled WGS sequence"/>
</dbReference>
<gene>
    <name evidence="2" type="ORF">ACFSW7_09630</name>
</gene>
<dbReference type="Gene3D" id="1.10.3210.10">
    <property type="entry name" value="Hypothetical protein af1432"/>
    <property type="match status" value="1"/>
</dbReference>
<organism evidence="2 3">
    <name type="scientific">Gulosibacter faecalis</name>
    <dbReference type="NCBI Taxonomy" id="272240"/>
    <lineage>
        <taxon>Bacteria</taxon>
        <taxon>Bacillati</taxon>
        <taxon>Actinomycetota</taxon>
        <taxon>Actinomycetes</taxon>
        <taxon>Micrococcales</taxon>
        <taxon>Microbacteriaceae</taxon>
        <taxon>Gulosibacter</taxon>
    </lineage>
</organism>
<comment type="caution">
    <text evidence="2">The sequence shown here is derived from an EMBL/GenBank/DDBJ whole genome shotgun (WGS) entry which is preliminary data.</text>
</comment>
<dbReference type="InterPro" id="IPR025109">
    <property type="entry name" value="DUF4031"/>
</dbReference>
<proteinExistence type="predicted"/>
<dbReference type="SUPFAM" id="SSF109604">
    <property type="entry name" value="HD-domain/PDEase-like"/>
    <property type="match status" value="1"/>
</dbReference>
<protein>
    <submittedName>
        <fullName evidence="2">DUF4031 domain-containing protein</fullName>
    </submittedName>
</protein>
<dbReference type="Pfam" id="PF13223">
    <property type="entry name" value="DUF4031"/>
    <property type="match status" value="1"/>
</dbReference>
<keyword evidence="3" id="KW-1185">Reference proteome</keyword>
<dbReference type="PANTHER" id="PTHR21174:SF0">
    <property type="entry name" value="HD PHOSPHOHYDROLASE FAMILY PROTEIN-RELATED"/>
    <property type="match status" value="1"/>
</dbReference>
<evidence type="ECO:0000313" key="2">
    <source>
        <dbReference type="EMBL" id="MFD2758636.1"/>
    </source>
</evidence>